<evidence type="ECO:0000313" key="3">
    <source>
        <dbReference type="Proteomes" id="UP000252519"/>
    </source>
</evidence>
<keyword evidence="1" id="KW-0812">Transmembrane</keyword>
<feature type="transmembrane region" description="Helical" evidence="1">
    <location>
        <begin position="63"/>
        <end position="85"/>
    </location>
</feature>
<accession>A0A368H4N0</accession>
<sequence length="110" mass="12512">MIPLGFANYSGLAPAVSQYWSVSNVILNCLVLLVYAIIIGFVHFRAKSRACSEQRRVVRRLQVLVIVFIFSWFMAVLGTNVGTLLRFPPDLLQLWQSNMVCYVIPFELVC</sequence>
<keyword evidence="3" id="KW-1185">Reference proteome</keyword>
<feature type="transmembrane region" description="Helical" evidence="1">
    <location>
        <begin position="20"/>
        <end position="42"/>
    </location>
</feature>
<keyword evidence="1" id="KW-1133">Transmembrane helix</keyword>
<evidence type="ECO:0000256" key="1">
    <source>
        <dbReference type="SAM" id="Phobius"/>
    </source>
</evidence>
<protein>
    <recommendedName>
        <fullName evidence="4">G-protein coupled receptors family 1 profile domain-containing protein</fullName>
    </recommendedName>
</protein>
<dbReference type="Proteomes" id="UP000252519">
    <property type="component" value="Unassembled WGS sequence"/>
</dbReference>
<dbReference type="Pfam" id="PF10320">
    <property type="entry name" value="7TM_GPCR_Srsx"/>
    <property type="match status" value="1"/>
</dbReference>
<name>A0A368H4N0_ANCCA</name>
<dbReference type="EMBL" id="JOJR01000025">
    <property type="protein sequence ID" value="RCN50240.1"/>
    <property type="molecule type" value="Genomic_DNA"/>
</dbReference>
<evidence type="ECO:0000313" key="2">
    <source>
        <dbReference type="EMBL" id="RCN50240.1"/>
    </source>
</evidence>
<proteinExistence type="predicted"/>
<reference evidence="2 3" key="1">
    <citation type="submission" date="2014-10" db="EMBL/GenBank/DDBJ databases">
        <title>Draft genome of the hookworm Ancylostoma caninum.</title>
        <authorList>
            <person name="Mitreva M."/>
        </authorList>
    </citation>
    <scope>NUCLEOTIDE SEQUENCE [LARGE SCALE GENOMIC DNA]</scope>
    <source>
        <strain evidence="2 3">Baltimore</strain>
    </source>
</reference>
<gene>
    <name evidence="2" type="ORF">ANCCAN_03657</name>
</gene>
<evidence type="ECO:0008006" key="4">
    <source>
        <dbReference type="Google" id="ProtNLM"/>
    </source>
</evidence>
<dbReference type="OrthoDB" id="5873055at2759"/>
<dbReference type="STRING" id="29170.A0A368H4N0"/>
<comment type="caution">
    <text evidence="2">The sequence shown here is derived from an EMBL/GenBank/DDBJ whole genome shotgun (WGS) entry which is preliminary data.</text>
</comment>
<keyword evidence="1" id="KW-0472">Membrane</keyword>
<dbReference type="InterPro" id="IPR019424">
    <property type="entry name" value="7TM_GPCR_Srsx"/>
</dbReference>
<organism evidence="2 3">
    <name type="scientific">Ancylostoma caninum</name>
    <name type="common">Dog hookworm</name>
    <dbReference type="NCBI Taxonomy" id="29170"/>
    <lineage>
        <taxon>Eukaryota</taxon>
        <taxon>Metazoa</taxon>
        <taxon>Ecdysozoa</taxon>
        <taxon>Nematoda</taxon>
        <taxon>Chromadorea</taxon>
        <taxon>Rhabditida</taxon>
        <taxon>Rhabditina</taxon>
        <taxon>Rhabditomorpha</taxon>
        <taxon>Strongyloidea</taxon>
        <taxon>Ancylostomatidae</taxon>
        <taxon>Ancylostomatinae</taxon>
        <taxon>Ancylostoma</taxon>
    </lineage>
</organism>
<dbReference type="AlphaFoldDB" id="A0A368H4N0"/>